<dbReference type="PANTHER" id="PTHR23024">
    <property type="entry name" value="ARYLACETAMIDE DEACETYLASE"/>
    <property type="match status" value="1"/>
</dbReference>
<keyword evidence="4" id="KW-1185">Reference proteome</keyword>
<evidence type="ECO:0000256" key="1">
    <source>
        <dbReference type="ARBA" id="ARBA00010515"/>
    </source>
</evidence>
<name>A0AAE1XH65_9LAMI</name>
<dbReference type="InterPro" id="IPR013094">
    <property type="entry name" value="AB_hydrolase_3"/>
</dbReference>
<reference evidence="3" key="1">
    <citation type="submission" date="2020-06" db="EMBL/GenBank/DDBJ databases">
        <authorList>
            <person name="Li T."/>
            <person name="Hu X."/>
            <person name="Zhang T."/>
            <person name="Song X."/>
            <person name="Zhang H."/>
            <person name="Dai N."/>
            <person name="Sheng W."/>
            <person name="Hou X."/>
            <person name="Wei L."/>
        </authorList>
    </citation>
    <scope>NUCLEOTIDE SEQUENCE</scope>
    <source>
        <strain evidence="3">K16</strain>
        <tissue evidence="3">Leaf</tissue>
    </source>
</reference>
<dbReference type="SUPFAM" id="SSF53474">
    <property type="entry name" value="alpha/beta-Hydrolases"/>
    <property type="match status" value="1"/>
</dbReference>
<evidence type="ECO:0000313" key="3">
    <source>
        <dbReference type="EMBL" id="KAK4411329.1"/>
    </source>
</evidence>
<protein>
    <submittedName>
        <fullName evidence="3">Carboxylesterase 9</fullName>
    </submittedName>
</protein>
<sequence length="308" mass="34532">MAVQFPAVIASLEYRLAPEHRLPAAYDDAMDAIIWAKTQALQGEGVDPWMKELADFSRVFLMGSSAGGNMVYHAALRALDLDLQPVKIVGLIMNQPFFGGLRRTESELKYINDRIVPSHVADLLWSLALPEGADRGHEYCDPLGGGSHVDKIGRLPTSLVRGYAGDPLVDKQKEFAKMLEARGVRVVPQFIDAGHHAVEIYDPEFAQALYDDIKDFIFSVAADDDQFERLWKRDEESGGRMMKVVEDQENGFQVVYQKKNKKLLVWSERGSRSELPFERVLLPRIEGWEKLLGLDFVDKPDSIAGGSL</sequence>
<dbReference type="Gene3D" id="3.40.50.1820">
    <property type="entry name" value="alpha/beta hydrolase"/>
    <property type="match status" value="1"/>
</dbReference>
<comment type="caution">
    <text evidence="3">The sequence shown here is derived from an EMBL/GenBank/DDBJ whole genome shotgun (WGS) entry which is preliminary data.</text>
</comment>
<dbReference type="InterPro" id="IPR050466">
    <property type="entry name" value="Carboxylest/Gibb_receptor"/>
</dbReference>
<dbReference type="GO" id="GO:0016787">
    <property type="term" value="F:hydrolase activity"/>
    <property type="evidence" value="ECO:0007669"/>
    <property type="project" value="InterPro"/>
</dbReference>
<comment type="similarity">
    <text evidence="1">Belongs to the 'GDXG' lipolytic enzyme family.</text>
</comment>
<dbReference type="Pfam" id="PF07859">
    <property type="entry name" value="Abhydrolase_3"/>
    <property type="match status" value="1"/>
</dbReference>
<evidence type="ECO:0000313" key="4">
    <source>
        <dbReference type="Proteomes" id="UP001289374"/>
    </source>
</evidence>
<dbReference type="InterPro" id="IPR029058">
    <property type="entry name" value="AB_hydrolase_fold"/>
</dbReference>
<proteinExistence type="inferred from homology"/>
<evidence type="ECO:0000259" key="2">
    <source>
        <dbReference type="Pfam" id="PF07859"/>
    </source>
</evidence>
<dbReference type="AlphaFoldDB" id="A0AAE1XH65"/>
<accession>A0AAE1XH65</accession>
<dbReference type="Proteomes" id="UP001289374">
    <property type="component" value="Unassembled WGS sequence"/>
</dbReference>
<dbReference type="EMBL" id="JACGWL010000001">
    <property type="protein sequence ID" value="KAK4411329.1"/>
    <property type="molecule type" value="Genomic_DNA"/>
</dbReference>
<gene>
    <name evidence="3" type="ORF">Sango_0205900</name>
</gene>
<feature type="domain" description="Alpha/beta hydrolase fold-3" evidence="2">
    <location>
        <begin position="1"/>
        <end position="197"/>
    </location>
</feature>
<reference evidence="3" key="2">
    <citation type="journal article" date="2024" name="Plant">
        <title>Genomic evolution and insights into agronomic trait innovations of Sesamum species.</title>
        <authorList>
            <person name="Miao H."/>
            <person name="Wang L."/>
            <person name="Qu L."/>
            <person name="Liu H."/>
            <person name="Sun Y."/>
            <person name="Le M."/>
            <person name="Wang Q."/>
            <person name="Wei S."/>
            <person name="Zheng Y."/>
            <person name="Lin W."/>
            <person name="Duan Y."/>
            <person name="Cao H."/>
            <person name="Xiong S."/>
            <person name="Wang X."/>
            <person name="Wei L."/>
            <person name="Li C."/>
            <person name="Ma Q."/>
            <person name="Ju M."/>
            <person name="Zhao R."/>
            <person name="Li G."/>
            <person name="Mu C."/>
            <person name="Tian Q."/>
            <person name="Mei H."/>
            <person name="Zhang T."/>
            <person name="Gao T."/>
            <person name="Zhang H."/>
        </authorList>
    </citation>
    <scope>NUCLEOTIDE SEQUENCE</scope>
    <source>
        <strain evidence="3">K16</strain>
    </source>
</reference>
<organism evidence="3 4">
    <name type="scientific">Sesamum angolense</name>
    <dbReference type="NCBI Taxonomy" id="2727404"/>
    <lineage>
        <taxon>Eukaryota</taxon>
        <taxon>Viridiplantae</taxon>
        <taxon>Streptophyta</taxon>
        <taxon>Embryophyta</taxon>
        <taxon>Tracheophyta</taxon>
        <taxon>Spermatophyta</taxon>
        <taxon>Magnoliopsida</taxon>
        <taxon>eudicotyledons</taxon>
        <taxon>Gunneridae</taxon>
        <taxon>Pentapetalae</taxon>
        <taxon>asterids</taxon>
        <taxon>lamiids</taxon>
        <taxon>Lamiales</taxon>
        <taxon>Pedaliaceae</taxon>
        <taxon>Sesamum</taxon>
    </lineage>
</organism>
<dbReference type="PANTHER" id="PTHR23024:SF113">
    <property type="entry name" value="CARBOXYLESTERASE 8-RELATED"/>
    <property type="match status" value="1"/>
</dbReference>